<dbReference type="PATRIC" id="fig|45074.5.peg.990"/>
<dbReference type="GO" id="GO:0005829">
    <property type="term" value="C:cytosol"/>
    <property type="evidence" value="ECO:0007669"/>
    <property type="project" value="TreeGrafter"/>
</dbReference>
<dbReference type="InterPro" id="IPR051917">
    <property type="entry name" value="Transposase-Integrase"/>
</dbReference>
<dbReference type="EMBL" id="LNYU01000023">
    <property type="protein sequence ID" value="KTD64249.1"/>
    <property type="molecule type" value="Genomic_DNA"/>
</dbReference>
<organism evidence="3 4">
    <name type="scientific">Legionella santicrucis</name>
    <dbReference type="NCBI Taxonomy" id="45074"/>
    <lineage>
        <taxon>Bacteria</taxon>
        <taxon>Pseudomonadati</taxon>
        <taxon>Pseudomonadota</taxon>
        <taxon>Gammaproteobacteria</taxon>
        <taxon>Legionellales</taxon>
        <taxon>Legionellaceae</taxon>
        <taxon>Legionella</taxon>
    </lineage>
</organism>
<evidence type="ECO:0000313" key="3">
    <source>
        <dbReference type="EMBL" id="KTD64249.1"/>
    </source>
</evidence>
<dbReference type="AlphaFoldDB" id="A0A0W0Z524"/>
<dbReference type="GO" id="GO:0004803">
    <property type="term" value="F:transposase activity"/>
    <property type="evidence" value="ECO:0007669"/>
    <property type="project" value="TreeGrafter"/>
</dbReference>
<accession>A0A0W0Z524</accession>
<dbReference type="Pfam" id="PF13936">
    <property type="entry name" value="HTH_38"/>
    <property type="match status" value="1"/>
</dbReference>
<reference evidence="3 4" key="1">
    <citation type="submission" date="2015-11" db="EMBL/GenBank/DDBJ databases">
        <title>Genomic analysis of 38 Legionella species identifies large and diverse effector repertoires.</title>
        <authorList>
            <person name="Burstein D."/>
            <person name="Amaro F."/>
            <person name="Zusman T."/>
            <person name="Lifshitz Z."/>
            <person name="Cohen O."/>
            <person name="Gilbert J.A."/>
            <person name="Pupko T."/>
            <person name="Shuman H.A."/>
            <person name="Segal G."/>
        </authorList>
    </citation>
    <scope>NUCLEOTIDE SEQUENCE [LARGE SCALE GENOMIC DNA]</scope>
    <source>
        <strain evidence="3 4">SC-63-C7</strain>
    </source>
</reference>
<dbReference type="PANTHER" id="PTHR10948">
    <property type="entry name" value="TRANSPOSASE"/>
    <property type="match status" value="1"/>
</dbReference>
<comment type="caution">
    <text evidence="3">The sequence shown here is derived from an EMBL/GenBank/DDBJ whole genome shotgun (WGS) entry which is preliminary data.</text>
</comment>
<name>A0A0W0Z524_9GAMM</name>
<proteinExistence type="predicted"/>
<evidence type="ECO:0000259" key="2">
    <source>
        <dbReference type="Pfam" id="PF13936"/>
    </source>
</evidence>
<dbReference type="InterPro" id="IPR025246">
    <property type="entry name" value="IS30-like_HTH"/>
</dbReference>
<protein>
    <submittedName>
        <fullName evidence="3">Integrase catalytic subunit</fullName>
    </submittedName>
</protein>
<dbReference type="InterPro" id="IPR053392">
    <property type="entry name" value="Transposase_IS30-like"/>
</dbReference>
<dbReference type="Proteomes" id="UP000054703">
    <property type="component" value="Unassembled WGS sequence"/>
</dbReference>
<evidence type="ECO:0000313" key="4">
    <source>
        <dbReference type="Proteomes" id="UP000054703"/>
    </source>
</evidence>
<evidence type="ECO:0000256" key="1">
    <source>
        <dbReference type="ARBA" id="ARBA00023172"/>
    </source>
</evidence>
<dbReference type="PANTHER" id="PTHR10948:SF23">
    <property type="entry name" value="TRANSPOSASE INSI FOR INSERTION SEQUENCE ELEMENT IS30A-RELATED"/>
    <property type="match status" value="1"/>
</dbReference>
<dbReference type="NCBIfam" id="NF033563">
    <property type="entry name" value="transpos_IS30"/>
    <property type="match status" value="1"/>
</dbReference>
<gene>
    <name evidence="3" type="ORF">Lsan_0944</name>
</gene>
<dbReference type="GO" id="GO:0032196">
    <property type="term" value="P:transposition"/>
    <property type="evidence" value="ECO:0007669"/>
    <property type="project" value="TreeGrafter"/>
</dbReference>
<feature type="domain" description="Transposase IS30-like HTH" evidence="2">
    <location>
        <begin position="18"/>
        <end position="60"/>
    </location>
</feature>
<dbReference type="GO" id="GO:0006310">
    <property type="term" value="P:DNA recombination"/>
    <property type="evidence" value="ECO:0007669"/>
    <property type="project" value="UniProtKB-KW"/>
</dbReference>
<keyword evidence="1" id="KW-0233">DNA recombination</keyword>
<sequence length="190" mass="22793">MVLGELETAKETATWDMYTQLTVTDRRRLFIFIEMGLSIREITFKLNRHRSTLYRELNRNKESGVYLPIIAHQKALDRAKSNRPNKLKNNGVLRNYVVRSLVDKGWSPEQISGRMKRQNLSFYACPETIYRYVYQSNEKALYHSLTFKKARRQKLFKHRTCRYGAPYLITQRPEDIDSRVRFGHWEVRYH</sequence>
<keyword evidence="4" id="KW-1185">Reference proteome</keyword>